<reference evidence="12 13" key="1">
    <citation type="submission" date="2016-08" db="EMBL/GenBank/DDBJ databases">
        <title>Novel Firmicute Genomes.</title>
        <authorList>
            <person name="Poppleton D.I."/>
            <person name="Gribaldo S."/>
        </authorList>
    </citation>
    <scope>NUCLEOTIDE SEQUENCE [LARGE SCALE GENOMIC DNA]</scope>
    <source>
        <strain evidence="12 13">RAOx-1</strain>
    </source>
</reference>
<dbReference type="Pfam" id="PF25198">
    <property type="entry name" value="Spore_GerAC_N"/>
    <property type="match status" value="1"/>
</dbReference>
<feature type="signal peptide" evidence="9">
    <location>
        <begin position="1"/>
        <end position="21"/>
    </location>
</feature>
<evidence type="ECO:0000256" key="5">
    <source>
        <dbReference type="ARBA" id="ARBA00023136"/>
    </source>
</evidence>
<feature type="chain" id="PRO_5039061947" evidence="9">
    <location>
        <begin position="22"/>
        <end position="382"/>
    </location>
</feature>
<dbReference type="InterPro" id="IPR046953">
    <property type="entry name" value="Spore_GerAC-like_C"/>
</dbReference>
<keyword evidence="3" id="KW-0309">Germination</keyword>
<dbReference type="GO" id="GO:0009847">
    <property type="term" value="P:spore germination"/>
    <property type="evidence" value="ECO:0007669"/>
    <property type="project" value="InterPro"/>
</dbReference>
<evidence type="ECO:0000256" key="4">
    <source>
        <dbReference type="ARBA" id="ARBA00022729"/>
    </source>
</evidence>
<evidence type="ECO:0000259" key="11">
    <source>
        <dbReference type="Pfam" id="PF25198"/>
    </source>
</evidence>
<keyword evidence="8" id="KW-0175">Coiled coil</keyword>
<sequence length="382" mass="43813">MKKRILVMLIFLTFLSGCWDANEPDRMFYINGIGVDFKDGKYEVYAQFIHFSNVAKSEQPLTQIAQAEVGHARGHTMDEAIFQLYHSADQRVYWGHFSYLVVSEEAMRKGKLSSVLDSFIRYKETRYQIWVYTTKDPVQDILVVNPILNKAITLSKLGDPENSYEQESFIEPINIRKLIIALDEPGHEAMIPLISVEENFRSIEKPIQQTALSGVGIVTPNSFKGFIESDKARGLQWMNNNTKRGQVTFKLDGENYLTMVIDKVGVNVEPIVSKGKVEFVIDVDLDATVSTIGENVTNARIKSEIEAKVEKEIKSTYKEALKQDIDIYRLSEQLYRKDVNTWKKHQKDGKLALSEESIRNLNINVKKLKSDRKSYQKTIEKL</sequence>
<comment type="subcellular location">
    <subcellularLocation>
        <location evidence="1">Membrane</location>
        <topology evidence="1">Lipid-anchor</topology>
    </subcellularLocation>
</comment>
<dbReference type="OrthoDB" id="2380468at2"/>
<evidence type="ECO:0000256" key="9">
    <source>
        <dbReference type="SAM" id="SignalP"/>
    </source>
</evidence>
<keyword evidence="5" id="KW-0472">Membrane</keyword>
<evidence type="ECO:0000259" key="10">
    <source>
        <dbReference type="Pfam" id="PF05504"/>
    </source>
</evidence>
<organism evidence="12 13">
    <name type="scientific">Ammoniphilus oxalaticus</name>
    <dbReference type="NCBI Taxonomy" id="66863"/>
    <lineage>
        <taxon>Bacteria</taxon>
        <taxon>Bacillati</taxon>
        <taxon>Bacillota</taxon>
        <taxon>Bacilli</taxon>
        <taxon>Bacillales</taxon>
        <taxon>Paenibacillaceae</taxon>
        <taxon>Aneurinibacillus group</taxon>
        <taxon>Ammoniphilus</taxon>
    </lineage>
</organism>
<accession>A0A419SKT7</accession>
<dbReference type="Proteomes" id="UP000284219">
    <property type="component" value="Unassembled WGS sequence"/>
</dbReference>
<feature type="coiled-coil region" evidence="8">
    <location>
        <begin position="351"/>
        <end position="378"/>
    </location>
</feature>
<dbReference type="PANTHER" id="PTHR35789:SF1">
    <property type="entry name" value="SPORE GERMINATION PROTEIN B3"/>
    <property type="match status" value="1"/>
</dbReference>
<dbReference type="AlphaFoldDB" id="A0A419SKT7"/>
<keyword evidence="6" id="KW-0564">Palmitate</keyword>
<feature type="domain" description="Spore germination protein N-terminal" evidence="11">
    <location>
        <begin position="20"/>
        <end position="195"/>
    </location>
</feature>
<keyword evidence="13" id="KW-1185">Reference proteome</keyword>
<dbReference type="EMBL" id="MCHY01000008">
    <property type="protein sequence ID" value="RKD24623.1"/>
    <property type="molecule type" value="Genomic_DNA"/>
</dbReference>
<comment type="similarity">
    <text evidence="2">Belongs to the GerABKC lipoprotein family.</text>
</comment>
<proteinExistence type="inferred from homology"/>
<feature type="domain" description="Spore germination GerAC-like C-terminal" evidence="10">
    <location>
        <begin position="214"/>
        <end position="348"/>
    </location>
</feature>
<protein>
    <submittedName>
        <fullName evidence="12">Spore gernimation protein</fullName>
    </submittedName>
</protein>
<evidence type="ECO:0000256" key="7">
    <source>
        <dbReference type="ARBA" id="ARBA00023288"/>
    </source>
</evidence>
<dbReference type="GO" id="GO:0016020">
    <property type="term" value="C:membrane"/>
    <property type="evidence" value="ECO:0007669"/>
    <property type="project" value="UniProtKB-SubCell"/>
</dbReference>
<dbReference type="InterPro" id="IPR057336">
    <property type="entry name" value="GerAC_N"/>
</dbReference>
<evidence type="ECO:0000313" key="13">
    <source>
        <dbReference type="Proteomes" id="UP000284219"/>
    </source>
</evidence>
<dbReference type="RefSeq" id="WP_120189921.1">
    <property type="nucleotide sequence ID" value="NZ_MCHY01000008.1"/>
</dbReference>
<gene>
    <name evidence="12" type="ORF">BEP19_09625</name>
</gene>
<keyword evidence="4 9" id="KW-0732">Signal</keyword>
<dbReference type="NCBIfam" id="TIGR02887">
    <property type="entry name" value="spore_ger_x_C"/>
    <property type="match status" value="1"/>
</dbReference>
<keyword evidence="7" id="KW-0449">Lipoprotein</keyword>
<dbReference type="InterPro" id="IPR008844">
    <property type="entry name" value="Spore_GerAC-like"/>
</dbReference>
<dbReference type="Gene3D" id="3.30.300.210">
    <property type="entry name" value="Nutrient germinant receptor protein C, domain 3"/>
    <property type="match status" value="1"/>
</dbReference>
<evidence type="ECO:0000313" key="12">
    <source>
        <dbReference type="EMBL" id="RKD24623.1"/>
    </source>
</evidence>
<evidence type="ECO:0000256" key="3">
    <source>
        <dbReference type="ARBA" id="ARBA00022544"/>
    </source>
</evidence>
<evidence type="ECO:0000256" key="6">
    <source>
        <dbReference type="ARBA" id="ARBA00023139"/>
    </source>
</evidence>
<dbReference type="Pfam" id="PF05504">
    <property type="entry name" value="Spore_GerAC"/>
    <property type="match status" value="1"/>
</dbReference>
<evidence type="ECO:0000256" key="2">
    <source>
        <dbReference type="ARBA" id="ARBA00007886"/>
    </source>
</evidence>
<dbReference type="PROSITE" id="PS51257">
    <property type="entry name" value="PROKAR_LIPOPROTEIN"/>
    <property type="match status" value="1"/>
</dbReference>
<dbReference type="InterPro" id="IPR038501">
    <property type="entry name" value="Spore_GerAC_C_sf"/>
</dbReference>
<dbReference type="PANTHER" id="PTHR35789">
    <property type="entry name" value="SPORE GERMINATION PROTEIN B3"/>
    <property type="match status" value="1"/>
</dbReference>
<evidence type="ECO:0000256" key="1">
    <source>
        <dbReference type="ARBA" id="ARBA00004635"/>
    </source>
</evidence>
<name>A0A419SKT7_9BACL</name>
<comment type="caution">
    <text evidence="12">The sequence shown here is derived from an EMBL/GenBank/DDBJ whole genome shotgun (WGS) entry which is preliminary data.</text>
</comment>
<evidence type="ECO:0000256" key="8">
    <source>
        <dbReference type="SAM" id="Coils"/>
    </source>
</evidence>